<dbReference type="EMBL" id="JAYKYQ010000010">
    <property type="protein sequence ID" value="MEB3512939.1"/>
    <property type="molecule type" value="Genomic_DNA"/>
</dbReference>
<proteinExistence type="predicted"/>
<sequence length="57" mass="6107">MVQVGDKVLLVANGVSVFEVLELDEEGYALVESVLEDSPGRYPFSVRADSLVPAPEA</sequence>
<keyword evidence="2" id="KW-1185">Reference proteome</keyword>
<dbReference type="RefSeq" id="WP_195078893.1">
    <property type="nucleotide sequence ID" value="NZ_JAYESH010000026.1"/>
</dbReference>
<dbReference type="Proteomes" id="UP001348098">
    <property type="component" value="Unassembled WGS sequence"/>
</dbReference>
<evidence type="ECO:0000313" key="2">
    <source>
        <dbReference type="Proteomes" id="UP001348098"/>
    </source>
</evidence>
<organism evidence="1 2">
    <name type="scientific">Nocardia implantans</name>
    <dbReference type="NCBI Taxonomy" id="3108168"/>
    <lineage>
        <taxon>Bacteria</taxon>
        <taxon>Bacillati</taxon>
        <taxon>Actinomycetota</taxon>
        <taxon>Actinomycetes</taxon>
        <taxon>Mycobacteriales</taxon>
        <taxon>Nocardiaceae</taxon>
        <taxon>Nocardia</taxon>
    </lineage>
</organism>
<protein>
    <submittedName>
        <fullName evidence="1">Uncharacterized protein</fullName>
    </submittedName>
</protein>
<evidence type="ECO:0000313" key="1">
    <source>
        <dbReference type="EMBL" id="MEB3512939.1"/>
    </source>
</evidence>
<gene>
    <name evidence="1" type="ORF">U3653_23160</name>
</gene>
<comment type="caution">
    <text evidence="1">The sequence shown here is derived from an EMBL/GenBank/DDBJ whole genome shotgun (WGS) entry which is preliminary data.</text>
</comment>
<name>A0ABU6AZL6_9NOCA</name>
<reference evidence="1 2" key="1">
    <citation type="submission" date="2023-12" db="EMBL/GenBank/DDBJ databases">
        <title>novel species in genus Nocarida.</title>
        <authorList>
            <person name="Li Z."/>
        </authorList>
    </citation>
    <scope>NUCLEOTIDE SEQUENCE [LARGE SCALE GENOMIC DNA]</scope>
    <source>
        <strain evidence="1 2">CDC186</strain>
    </source>
</reference>
<accession>A0ABU6AZL6</accession>